<dbReference type="InterPro" id="IPR021109">
    <property type="entry name" value="Peptidase_aspartic_dom_sf"/>
</dbReference>
<keyword evidence="2 6" id="KW-0645">Protease</keyword>
<organism evidence="8 9">
    <name type="scientific">Plakobranchus ocellatus</name>
    <dbReference type="NCBI Taxonomy" id="259542"/>
    <lineage>
        <taxon>Eukaryota</taxon>
        <taxon>Metazoa</taxon>
        <taxon>Spiralia</taxon>
        <taxon>Lophotrochozoa</taxon>
        <taxon>Mollusca</taxon>
        <taxon>Gastropoda</taxon>
        <taxon>Heterobranchia</taxon>
        <taxon>Euthyneura</taxon>
        <taxon>Panpulmonata</taxon>
        <taxon>Sacoglossa</taxon>
        <taxon>Placobranchoidea</taxon>
        <taxon>Plakobranchidae</taxon>
        <taxon>Plakobranchus</taxon>
    </lineage>
</organism>
<dbReference type="PROSITE" id="PS51767">
    <property type="entry name" value="PEPTIDASE_A1"/>
    <property type="match status" value="1"/>
</dbReference>
<evidence type="ECO:0000256" key="5">
    <source>
        <dbReference type="PIRSR" id="PIRSR601461-1"/>
    </source>
</evidence>
<comment type="similarity">
    <text evidence="1 6">Belongs to the peptidase A1 family.</text>
</comment>
<dbReference type="InterPro" id="IPR033121">
    <property type="entry name" value="PEPTIDASE_A1"/>
</dbReference>
<dbReference type="PANTHER" id="PTHR47966">
    <property type="entry name" value="BETA-SITE APP-CLEAVING ENZYME, ISOFORM A-RELATED"/>
    <property type="match status" value="1"/>
</dbReference>
<dbReference type="InterPro" id="IPR001461">
    <property type="entry name" value="Aspartic_peptidase_A1"/>
</dbReference>
<evidence type="ECO:0000256" key="6">
    <source>
        <dbReference type="RuleBase" id="RU000454"/>
    </source>
</evidence>
<keyword evidence="3 6" id="KW-0064">Aspartyl protease</keyword>
<evidence type="ECO:0000256" key="3">
    <source>
        <dbReference type="ARBA" id="ARBA00022750"/>
    </source>
</evidence>
<feature type="domain" description="Peptidase A1" evidence="7">
    <location>
        <begin position="117"/>
        <end position="436"/>
    </location>
</feature>
<name>A0AAV3YR95_9GAST</name>
<feature type="active site" evidence="5">
    <location>
        <position position="135"/>
    </location>
</feature>
<evidence type="ECO:0000259" key="7">
    <source>
        <dbReference type="PROSITE" id="PS51767"/>
    </source>
</evidence>
<dbReference type="Gene3D" id="2.60.40.1960">
    <property type="match status" value="1"/>
</dbReference>
<feature type="active site" evidence="5">
    <location>
        <position position="322"/>
    </location>
</feature>
<keyword evidence="9" id="KW-1185">Reference proteome</keyword>
<dbReference type="PROSITE" id="PS00141">
    <property type="entry name" value="ASP_PROTEASE"/>
    <property type="match status" value="1"/>
</dbReference>
<dbReference type="GO" id="GO:0006508">
    <property type="term" value="P:proteolysis"/>
    <property type="evidence" value="ECO:0007669"/>
    <property type="project" value="UniProtKB-KW"/>
</dbReference>
<sequence length="439" mass="48761">MKEVIGITQIGRRGLGSAGINGSQQKKSMCFKMNVLPSAVLLLILVSAAHSISLASSPVRRLPWQHRSLTKRLGPSRTFRERLQGPIPNSYHLPVPDFRVRSTTRDIRLKNSYDNLYYGPMTIGTPGQEFNVVFDTETKITWVPSKNGYFGRSLLGTSKKYDNKLSSTYKENGTLFLVFYGSEIASGFRSQDNMEIAGATINDQIFGEADLEPNVFSGSTIDGILGLRLSGISTGEELTVLDNMVSQGLLPAPIFSFYHSRYGTDDPDSVLTLGGTNPDYYTGDFTFANLTAPDRWQFEIDRVQFSDGVGTDRGQKCQAVLDTGSSFIVGPRDDVDELHARLGAKPLETNPRLYLFEGYQLEKLPDLEFIVNGQKLILTSRDYVSKFPDSVTDGFYSGISGRKFKGGESPVWNLGLNFLRTYYTQFDKGNRRVGFAKAI</sequence>
<evidence type="ECO:0000256" key="1">
    <source>
        <dbReference type="ARBA" id="ARBA00007447"/>
    </source>
</evidence>
<evidence type="ECO:0000256" key="4">
    <source>
        <dbReference type="ARBA" id="ARBA00022801"/>
    </source>
</evidence>
<gene>
    <name evidence="8" type="ORF">PoB_001140100</name>
</gene>
<dbReference type="Proteomes" id="UP000735302">
    <property type="component" value="Unassembled WGS sequence"/>
</dbReference>
<dbReference type="EMBL" id="BLXT01001350">
    <property type="protein sequence ID" value="GFN84895.1"/>
    <property type="molecule type" value="Genomic_DNA"/>
</dbReference>
<dbReference type="PANTHER" id="PTHR47966:SF51">
    <property type="entry name" value="BETA-SITE APP-CLEAVING ENZYME, ISOFORM A-RELATED"/>
    <property type="match status" value="1"/>
</dbReference>
<dbReference type="Pfam" id="PF00026">
    <property type="entry name" value="Asp"/>
    <property type="match status" value="1"/>
</dbReference>
<dbReference type="InterPro" id="IPR001969">
    <property type="entry name" value="Aspartic_peptidase_AS"/>
</dbReference>
<evidence type="ECO:0000256" key="2">
    <source>
        <dbReference type="ARBA" id="ARBA00022670"/>
    </source>
</evidence>
<evidence type="ECO:0000313" key="9">
    <source>
        <dbReference type="Proteomes" id="UP000735302"/>
    </source>
</evidence>
<dbReference type="AlphaFoldDB" id="A0AAV3YR95"/>
<keyword evidence="4 6" id="KW-0378">Hydrolase</keyword>
<accession>A0AAV3YR95</accession>
<reference evidence="8 9" key="1">
    <citation type="journal article" date="2021" name="Elife">
        <title>Chloroplast acquisition without the gene transfer in kleptoplastic sea slugs, Plakobranchus ocellatus.</title>
        <authorList>
            <person name="Maeda T."/>
            <person name="Takahashi S."/>
            <person name="Yoshida T."/>
            <person name="Shimamura S."/>
            <person name="Takaki Y."/>
            <person name="Nagai Y."/>
            <person name="Toyoda A."/>
            <person name="Suzuki Y."/>
            <person name="Arimoto A."/>
            <person name="Ishii H."/>
            <person name="Satoh N."/>
            <person name="Nishiyama T."/>
            <person name="Hasebe M."/>
            <person name="Maruyama T."/>
            <person name="Minagawa J."/>
            <person name="Obokata J."/>
            <person name="Shigenobu S."/>
        </authorList>
    </citation>
    <scope>NUCLEOTIDE SEQUENCE [LARGE SCALE GENOMIC DNA]</scope>
</reference>
<dbReference type="GO" id="GO:0004190">
    <property type="term" value="F:aspartic-type endopeptidase activity"/>
    <property type="evidence" value="ECO:0007669"/>
    <property type="project" value="UniProtKB-KW"/>
</dbReference>
<evidence type="ECO:0000313" key="8">
    <source>
        <dbReference type="EMBL" id="GFN84895.1"/>
    </source>
</evidence>
<dbReference type="FunFam" id="2.40.70.10:FF:000115">
    <property type="entry name" value="Lysosomal aspartic protease"/>
    <property type="match status" value="1"/>
</dbReference>
<protein>
    <submittedName>
        <fullName evidence="8">Cathepsin d</fullName>
    </submittedName>
</protein>
<comment type="caution">
    <text evidence="8">The sequence shown here is derived from an EMBL/GenBank/DDBJ whole genome shotgun (WGS) entry which is preliminary data.</text>
</comment>
<proteinExistence type="inferred from homology"/>
<dbReference type="SUPFAM" id="SSF50630">
    <property type="entry name" value="Acid proteases"/>
    <property type="match status" value="1"/>
</dbReference>
<dbReference type="Gene3D" id="2.40.70.10">
    <property type="entry name" value="Acid Proteases"/>
    <property type="match status" value="2"/>
</dbReference>
<dbReference type="PRINTS" id="PR00792">
    <property type="entry name" value="PEPSIN"/>
</dbReference>